<dbReference type="Proteomes" id="UP000887579">
    <property type="component" value="Unplaced"/>
</dbReference>
<name>A0AC34F9L9_9BILA</name>
<organism evidence="1 2">
    <name type="scientific">Panagrolaimus sp. ES5</name>
    <dbReference type="NCBI Taxonomy" id="591445"/>
    <lineage>
        <taxon>Eukaryota</taxon>
        <taxon>Metazoa</taxon>
        <taxon>Ecdysozoa</taxon>
        <taxon>Nematoda</taxon>
        <taxon>Chromadorea</taxon>
        <taxon>Rhabditida</taxon>
        <taxon>Tylenchina</taxon>
        <taxon>Panagrolaimomorpha</taxon>
        <taxon>Panagrolaimoidea</taxon>
        <taxon>Panagrolaimidae</taxon>
        <taxon>Panagrolaimus</taxon>
    </lineage>
</organism>
<dbReference type="WBParaSite" id="ES5_v2.g13800.t1">
    <property type="protein sequence ID" value="ES5_v2.g13800.t1"/>
    <property type="gene ID" value="ES5_v2.g13800"/>
</dbReference>
<evidence type="ECO:0000313" key="2">
    <source>
        <dbReference type="WBParaSite" id="ES5_v2.g13800.t1"/>
    </source>
</evidence>
<accession>A0AC34F9L9</accession>
<proteinExistence type="predicted"/>
<reference evidence="2" key="1">
    <citation type="submission" date="2022-11" db="UniProtKB">
        <authorList>
            <consortium name="WormBaseParasite"/>
        </authorList>
    </citation>
    <scope>IDENTIFICATION</scope>
</reference>
<protein>
    <submittedName>
        <fullName evidence="2">Uncharacterized protein</fullName>
    </submittedName>
</protein>
<sequence length="152" mass="16772">MDLVGLVCTRIGVVAVELEDSKDHVELEYKRIAVLGHIEVVVVELDDNRDLVELEYIRIGVVVAGVDSMDLAGQGYKHKELELVQLVDNRGLVGQVYRHIVVVVAGVDNMDHVERGYRHMGLGLLEQLVGSKDLVELGYMCIEIVGVGLAVR</sequence>
<evidence type="ECO:0000313" key="1">
    <source>
        <dbReference type="Proteomes" id="UP000887579"/>
    </source>
</evidence>